<proteinExistence type="predicted"/>
<dbReference type="InterPro" id="IPR011701">
    <property type="entry name" value="MFS"/>
</dbReference>
<accession>A0AAV2HSS9</accession>
<comment type="caution">
    <text evidence="6">The sequence shown here is derived from an EMBL/GenBank/DDBJ whole genome shotgun (WGS) entry which is preliminary data.</text>
</comment>
<evidence type="ECO:0000313" key="7">
    <source>
        <dbReference type="Proteomes" id="UP001497497"/>
    </source>
</evidence>
<dbReference type="InterPro" id="IPR036259">
    <property type="entry name" value="MFS_trans_sf"/>
</dbReference>
<name>A0AAV2HSS9_LYMST</name>
<sequence length="132" mass="15399">MWFALVFNRPSEHPRISPKELKYISEETHSYLNTKKKVHPPWLKMLASPAVWAIVIATSTFTWVYSWVLCYLPMYMQDVLRYNISQNAMLSSLPFVGKFATGLICGYLADRLLRTSLSVSRNRKIFQMIGKY</sequence>
<dbReference type="EMBL" id="CAXITT010000231">
    <property type="protein sequence ID" value="CAL1536485.1"/>
    <property type="molecule type" value="Genomic_DNA"/>
</dbReference>
<dbReference type="PANTHER" id="PTHR11662:SF399">
    <property type="entry name" value="FI19708P1-RELATED"/>
    <property type="match status" value="1"/>
</dbReference>
<keyword evidence="7" id="KW-1185">Reference proteome</keyword>
<evidence type="ECO:0000256" key="2">
    <source>
        <dbReference type="ARBA" id="ARBA00022692"/>
    </source>
</evidence>
<comment type="subcellular location">
    <subcellularLocation>
        <location evidence="1">Membrane</location>
        <topology evidence="1">Multi-pass membrane protein</topology>
    </subcellularLocation>
</comment>
<dbReference type="Proteomes" id="UP001497497">
    <property type="component" value="Unassembled WGS sequence"/>
</dbReference>
<evidence type="ECO:0000256" key="5">
    <source>
        <dbReference type="SAM" id="Phobius"/>
    </source>
</evidence>
<evidence type="ECO:0000313" key="6">
    <source>
        <dbReference type="EMBL" id="CAL1536485.1"/>
    </source>
</evidence>
<keyword evidence="3 5" id="KW-1133">Transmembrane helix</keyword>
<dbReference type="GO" id="GO:0022857">
    <property type="term" value="F:transmembrane transporter activity"/>
    <property type="evidence" value="ECO:0007669"/>
    <property type="project" value="InterPro"/>
</dbReference>
<dbReference type="PANTHER" id="PTHR11662">
    <property type="entry name" value="SOLUTE CARRIER FAMILY 17"/>
    <property type="match status" value="1"/>
</dbReference>
<protein>
    <recommendedName>
        <fullName evidence="8">Major facilitator superfamily (MFS) profile domain-containing protein</fullName>
    </recommendedName>
</protein>
<feature type="transmembrane region" description="Helical" evidence="5">
    <location>
        <begin position="45"/>
        <end position="68"/>
    </location>
</feature>
<organism evidence="6 7">
    <name type="scientific">Lymnaea stagnalis</name>
    <name type="common">Great pond snail</name>
    <name type="synonym">Helix stagnalis</name>
    <dbReference type="NCBI Taxonomy" id="6523"/>
    <lineage>
        <taxon>Eukaryota</taxon>
        <taxon>Metazoa</taxon>
        <taxon>Spiralia</taxon>
        <taxon>Lophotrochozoa</taxon>
        <taxon>Mollusca</taxon>
        <taxon>Gastropoda</taxon>
        <taxon>Heterobranchia</taxon>
        <taxon>Euthyneura</taxon>
        <taxon>Panpulmonata</taxon>
        <taxon>Hygrophila</taxon>
        <taxon>Lymnaeoidea</taxon>
        <taxon>Lymnaeidae</taxon>
        <taxon>Lymnaea</taxon>
    </lineage>
</organism>
<keyword evidence="4 5" id="KW-0472">Membrane</keyword>
<dbReference type="GO" id="GO:0016020">
    <property type="term" value="C:membrane"/>
    <property type="evidence" value="ECO:0007669"/>
    <property type="project" value="UniProtKB-SubCell"/>
</dbReference>
<evidence type="ECO:0000256" key="4">
    <source>
        <dbReference type="ARBA" id="ARBA00023136"/>
    </source>
</evidence>
<dbReference type="GO" id="GO:0006820">
    <property type="term" value="P:monoatomic anion transport"/>
    <property type="evidence" value="ECO:0007669"/>
    <property type="project" value="TreeGrafter"/>
</dbReference>
<dbReference type="AlphaFoldDB" id="A0AAV2HSS9"/>
<dbReference type="SUPFAM" id="SSF103473">
    <property type="entry name" value="MFS general substrate transporter"/>
    <property type="match status" value="1"/>
</dbReference>
<keyword evidence="2 5" id="KW-0812">Transmembrane</keyword>
<evidence type="ECO:0000256" key="3">
    <source>
        <dbReference type="ARBA" id="ARBA00022989"/>
    </source>
</evidence>
<dbReference type="Pfam" id="PF07690">
    <property type="entry name" value="MFS_1"/>
    <property type="match status" value="1"/>
</dbReference>
<dbReference type="InterPro" id="IPR050382">
    <property type="entry name" value="MFS_Na/Anion_cotransporter"/>
</dbReference>
<evidence type="ECO:0000256" key="1">
    <source>
        <dbReference type="ARBA" id="ARBA00004141"/>
    </source>
</evidence>
<gene>
    <name evidence="6" type="ORF">GSLYS_00010398001</name>
</gene>
<reference evidence="6 7" key="1">
    <citation type="submission" date="2024-04" db="EMBL/GenBank/DDBJ databases">
        <authorList>
            <consortium name="Genoscope - CEA"/>
            <person name="William W."/>
        </authorList>
    </citation>
    <scope>NUCLEOTIDE SEQUENCE [LARGE SCALE GENOMIC DNA]</scope>
</reference>
<dbReference type="Gene3D" id="1.20.1250.20">
    <property type="entry name" value="MFS general substrate transporter like domains"/>
    <property type="match status" value="1"/>
</dbReference>
<evidence type="ECO:0008006" key="8">
    <source>
        <dbReference type="Google" id="ProtNLM"/>
    </source>
</evidence>